<protein>
    <submittedName>
        <fullName evidence="1">Uncharacterized protein</fullName>
    </submittedName>
</protein>
<sequence>MAKSHLSRTGGEDVSQVTNNIFRKLVSDEVCKKFTMYGTVTTGKSSFAKLECFDLIVDAVRSVQATSNATEMDIKKAVMS</sequence>
<dbReference type="AlphaFoldDB" id="A0A8J2PTL7"/>
<evidence type="ECO:0000313" key="1">
    <source>
        <dbReference type="EMBL" id="CAG7827411.1"/>
    </source>
</evidence>
<proteinExistence type="predicted"/>
<evidence type="ECO:0000313" key="2">
    <source>
        <dbReference type="Proteomes" id="UP000708208"/>
    </source>
</evidence>
<keyword evidence="2" id="KW-1185">Reference proteome</keyword>
<organism evidence="1 2">
    <name type="scientific">Allacma fusca</name>
    <dbReference type="NCBI Taxonomy" id="39272"/>
    <lineage>
        <taxon>Eukaryota</taxon>
        <taxon>Metazoa</taxon>
        <taxon>Ecdysozoa</taxon>
        <taxon>Arthropoda</taxon>
        <taxon>Hexapoda</taxon>
        <taxon>Collembola</taxon>
        <taxon>Symphypleona</taxon>
        <taxon>Sminthuridae</taxon>
        <taxon>Allacma</taxon>
    </lineage>
</organism>
<gene>
    <name evidence="1" type="ORF">AFUS01_LOCUS37401</name>
</gene>
<name>A0A8J2PTL7_9HEXA</name>
<dbReference type="OrthoDB" id="6418726at2759"/>
<dbReference type="Proteomes" id="UP000708208">
    <property type="component" value="Unassembled WGS sequence"/>
</dbReference>
<dbReference type="EMBL" id="CAJVCH010543402">
    <property type="protein sequence ID" value="CAG7827411.1"/>
    <property type="molecule type" value="Genomic_DNA"/>
</dbReference>
<accession>A0A8J2PTL7</accession>
<reference evidence="1" key="1">
    <citation type="submission" date="2021-06" db="EMBL/GenBank/DDBJ databases">
        <authorList>
            <person name="Hodson N. C."/>
            <person name="Mongue J. A."/>
            <person name="Jaron S. K."/>
        </authorList>
    </citation>
    <scope>NUCLEOTIDE SEQUENCE</scope>
</reference>
<feature type="non-terminal residue" evidence="1">
    <location>
        <position position="80"/>
    </location>
</feature>
<comment type="caution">
    <text evidence="1">The sequence shown here is derived from an EMBL/GenBank/DDBJ whole genome shotgun (WGS) entry which is preliminary data.</text>
</comment>